<feature type="region of interest" description="Disordered" evidence="1">
    <location>
        <begin position="606"/>
        <end position="648"/>
    </location>
</feature>
<dbReference type="GO" id="GO:0005829">
    <property type="term" value="C:cytosol"/>
    <property type="evidence" value="ECO:0007669"/>
    <property type="project" value="TreeGrafter"/>
</dbReference>
<evidence type="ECO:0000313" key="5">
    <source>
        <dbReference type="Proteomes" id="UP000192927"/>
    </source>
</evidence>
<dbReference type="SMART" id="SM01293">
    <property type="entry name" value="DUF3402"/>
    <property type="match status" value="1"/>
</dbReference>
<dbReference type="Proteomes" id="UP000192927">
    <property type="component" value="Unassembled WGS sequence"/>
</dbReference>
<name>A0A1W5D157_9LECA</name>
<dbReference type="InterPro" id="IPR021819">
    <property type="entry name" value="Far11/STRP_C"/>
</dbReference>
<protein>
    <submittedName>
        <fullName evidence="4">Uncharacterized protein</fullName>
    </submittedName>
</protein>
<feature type="domain" description="Far11/STRP C-terminal" evidence="3">
    <location>
        <begin position="565"/>
        <end position="1043"/>
    </location>
</feature>
<dbReference type="Pfam" id="PF07923">
    <property type="entry name" value="N1221"/>
    <property type="match status" value="1"/>
</dbReference>
<dbReference type="PANTHER" id="PTHR13239">
    <property type="entry name" value="PROTEIN REQUIRED FOR HYPHAL ANASTOMOSIS HAM-2"/>
    <property type="match status" value="1"/>
</dbReference>
<feature type="compositionally biased region" description="Low complexity" evidence="1">
    <location>
        <begin position="832"/>
        <end position="846"/>
    </location>
</feature>
<feature type="compositionally biased region" description="Pro residues" evidence="1">
    <location>
        <begin position="863"/>
        <end position="877"/>
    </location>
</feature>
<dbReference type="PANTHER" id="PTHR13239:SF4">
    <property type="entry name" value="AT25231P"/>
    <property type="match status" value="1"/>
</dbReference>
<dbReference type="Pfam" id="PF11882">
    <property type="entry name" value="DUF3402"/>
    <property type="match status" value="1"/>
</dbReference>
<evidence type="ECO:0000256" key="1">
    <source>
        <dbReference type="SAM" id="MobiDB-lite"/>
    </source>
</evidence>
<dbReference type="EMBL" id="FWEW01001372">
    <property type="protein sequence ID" value="SLM36874.1"/>
    <property type="molecule type" value="Genomic_DNA"/>
</dbReference>
<proteinExistence type="predicted"/>
<feature type="region of interest" description="Disordered" evidence="1">
    <location>
        <begin position="827"/>
        <end position="887"/>
    </location>
</feature>
<feature type="compositionally biased region" description="Basic and acidic residues" evidence="1">
    <location>
        <begin position="632"/>
        <end position="648"/>
    </location>
</feature>
<organism evidence="4 5">
    <name type="scientific">Lasallia pustulata</name>
    <dbReference type="NCBI Taxonomy" id="136370"/>
    <lineage>
        <taxon>Eukaryota</taxon>
        <taxon>Fungi</taxon>
        <taxon>Dikarya</taxon>
        <taxon>Ascomycota</taxon>
        <taxon>Pezizomycotina</taxon>
        <taxon>Lecanoromycetes</taxon>
        <taxon>OSLEUM clade</taxon>
        <taxon>Umbilicariomycetidae</taxon>
        <taxon>Umbilicariales</taxon>
        <taxon>Umbilicariaceae</taxon>
        <taxon>Lasallia</taxon>
    </lineage>
</organism>
<reference evidence="5" key="1">
    <citation type="submission" date="2017-03" db="EMBL/GenBank/DDBJ databases">
        <authorList>
            <person name="Sharma R."/>
            <person name="Thines M."/>
        </authorList>
    </citation>
    <scope>NUCLEOTIDE SEQUENCE [LARGE SCALE GENOMIC DNA]</scope>
</reference>
<feature type="domain" description="Far11/STRP N-terminal" evidence="2">
    <location>
        <begin position="128"/>
        <end position="456"/>
    </location>
</feature>
<feature type="compositionally biased region" description="Pro residues" evidence="1">
    <location>
        <begin position="85"/>
        <end position="97"/>
    </location>
</feature>
<dbReference type="AlphaFoldDB" id="A0A1W5D157"/>
<evidence type="ECO:0000259" key="2">
    <source>
        <dbReference type="SMART" id="SM01292"/>
    </source>
</evidence>
<dbReference type="SMART" id="SM01292">
    <property type="entry name" value="N1221"/>
    <property type="match status" value="1"/>
</dbReference>
<accession>A0A1W5D157</accession>
<feature type="region of interest" description="Disordered" evidence="1">
    <location>
        <begin position="497"/>
        <end position="525"/>
    </location>
</feature>
<dbReference type="GO" id="GO:0007010">
    <property type="term" value="P:cytoskeleton organization"/>
    <property type="evidence" value="ECO:0007669"/>
    <property type="project" value="TreeGrafter"/>
</dbReference>
<feature type="region of interest" description="Disordered" evidence="1">
    <location>
        <begin position="46"/>
        <end position="109"/>
    </location>
</feature>
<evidence type="ECO:0000313" key="4">
    <source>
        <dbReference type="EMBL" id="SLM36874.1"/>
    </source>
</evidence>
<dbReference type="InterPro" id="IPR040185">
    <property type="entry name" value="Far11/STRP"/>
</dbReference>
<dbReference type="InterPro" id="IPR012486">
    <property type="entry name" value="Far11/STRP_N"/>
</dbReference>
<sequence length="1084" mass="121050">MEATEAMLAAEGAEPIIVKADEVDEAGADISTIPDAATDRELTAQIESRRAQDAQAVSSPKVLANAVPDRQKPLPRPILRREGSAPPPPQQPPPPSPQQQEEEASNPTDSLSLLQLRRLVTDLPRLEPTAYAFTYSDTQAFPEELEEWFQYTEEDRYLLIRAKLKFDEEWTAFQATSSAFHSEQSSWIEVQDLDREAFVSRILQDLDQPDSLRRITSVECLAYIVLGVWGDTAGIPSENDNSPSDGMSTEQSHDTYEKSALQIQWIRKDAELLSKLGALGRLFELMRRLCDNERDTQPGSKVQGNGEVAAFQGYNQQQEMNHVLTLLYVLVEVGRWQVTDGQTPSIRQAIANLQPNFLLFLTRFVASLRWEDYTNVPLTRVLLLYWKSVLLLFGGTEELKKSKVDLRDESDPVDEDSGEGFITASPLDYHLFRQEITSKYPAYNPPPPLVPLELENNSILPPLPNHPSRSASLDGLYIGAGNNGNGVGQSILNQPVHIATPAPSPPPSPAGPGGKGGKKQNYQTNQNFPFLYPPLDETSNSIGGKGSAVLQSELAKTKWEGSDIPASISEAGQLFANRMRMTRSLRQLWDEREKFMKFERGWCGPTKDAEKLDEVPDNLSLDESSEDSPLAKPEEEVKVGKETDNEEVQRSLDTVENFYRQAMPQLQSVVIVLLKVILANVTAIVTQNNGQNGLQSGFSFPDNGSDAVMGKPKSNLNLAQQLSGAAKGPNGHIDDNADPVLEELNAVRLREITAKAISGIIVMLLKWFKVSHILKYEYLTQLLLDSNYLPLVLRLFAHQDVDRAIDQRNDKEDLNFFYFCQSLSKHRPPEPLARLPSSSSSSSDDAQPPPILKHRRSPASQSPAPPSSPYPPELPPRPEVDELGYPTTGPLPTTLLTTYSARNFFTSISLLRILQKVTKRKAHRALLLMQYKSSTILRKALKIPQPELRLYTLKLFKSQVRYCGRKWRQSNMRVITAIYLHCRPELRDEWLSGSDVDAEVEEAVPLEQAVRGLVHWWHLRNYPEVMGEDVGKDSEGDFFARELERMGWGIGVGFAGDDVDEGLVEEGGCAGGEWDGAPLQMEEW</sequence>
<evidence type="ECO:0000259" key="3">
    <source>
        <dbReference type="SMART" id="SM01293"/>
    </source>
</evidence>
<keyword evidence="5" id="KW-1185">Reference proteome</keyword>